<proteinExistence type="predicted"/>
<accession>A0A3B1BEY6</accession>
<gene>
    <name evidence="1" type="ORF">MNBD_GAMMA25-1394</name>
</gene>
<name>A0A3B1BEY6_9ZZZZ</name>
<protein>
    <submittedName>
        <fullName evidence="1">Uncharacterized protein</fullName>
    </submittedName>
</protein>
<dbReference type="EMBL" id="UOFY01000051">
    <property type="protein sequence ID" value="VAX10474.1"/>
    <property type="molecule type" value="Genomic_DNA"/>
</dbReference>
<evidence type="ECO:0000313" key="1">
    <source>
        <dbReference type="EMBL" id="VAX10474.1"/>
    </source>
</evidence>
<sequence length="83" mass="9199">MKGIYLDSETAVTAEVFAVVYVPGRHRKRYPETNVTVMDSAASAMAQAEPNQRCYAARVMGPARSSEGVKLYYLVGWLDDNQP</sequence>
<organism evidence="1">
    <name type="scientific">hydrothermal vent metagenome</name>
    <dbReference type="NCBI Taxonomy" id="652676"/>
    <lineage>
        <taxon>unclassified sequences</taxon>
        <taxon>metagenomes</taxon>
        <taxon>ecological metagenomes</taxon>
    </lineage>
</organism>
<reference evidence="1" key="1">
    <citation type="submission" date="2018-06" db="EMBL/GenBank/DDBJ databases">
        <authorList>
            <person name="Zhirakovskaya E."/>
        </authorList>
    </citation>
    <scope>NUCLEOTIDE SEQUENCE</scope>
</reference>
<dbReference type="AlphaFoldDB" id="A0A3B1BEY6"/>